<evidence type="ECO:0000256" key="3">
    <source>
        <dbReference type="ARBA" id="ARBA00022692"/>
    </source>
</evidence>
<dbReference type="PANTHER" id="PTHR33545">
    <property type="entry name" value="UPF0750 MEMBRANE PROTEIN YITT-RELATED"/>
    <property type="match status" value="1"/>
</dbReference>
<keyword evidence="2" id="KW-1003">Cell membrane</keyword>
<evidence type="ECO:0000256" key="6">
    <source>
        <dbReference type="SAM" id="Phobius"/>
    </source>
</evidence>
<dbReference type="Pfam" id="PF10035">
    <property type="entry name" value="DUF2179"/>
    <property type="match status" value="1"/>
</dbReference>
<evidence type="ECO:0000256" key="2">
    <source>
        <dbReference type="ARBA" id="ARBA00022475"/>
    </source>
</evidence>
<dbReference type="Pfam" id="PF02588">
    <property type="entry name" value="YitT_membrane"/>
    <property type="match status" value="1"/>
</dbReference>
<dbReference type="RefSeq" id="WP_407882264.1">
    <property type="nucleotide sequence ID" value="NZ_BQXO01000001.1"/>
</dbReference>
<keyword evidence="5 6" id="KW-0472">Membrane</keyword>
<evidence type="ECO:0000313" key="8">
    <source>
        <dbReference type="EMBL" id="GKT04999.1"/>
    </source>
</evidence>
<feature type="transmembrane region" description="Helical" evidence="6">
    <location>
        <begin position="9"/>
        <end position="27"/>
    </location>
</feature>
<accession>A0ABQ5JN75</accession>
<dbReference type="InterPro" id="IPR003740">
    <property type="entry name" value="YitT"/>
</dbReference>
<keyword evidence="3 6" id="KW-0812">Transmembrane</keyword>
<reference evidence="8 9" key="1">
    <citation type="submission" date="2022-03" db="EMBL/GenBank/DDBJ databases">
        <title>Draft genome sequence of Furfurilactobacillus curtus JCM 31185.</title>
        <authorList>
            <person name="Suzuki S."/>
            <person name="Endo A."/>
            <person name="Kajikawa A."/>
        </authorList>
    </citation>
    <scope>NUCLEOTIDE SEQUENCE [LARGE SCALE GENOMIC DNA]</scope>
    <source>
        <strain evidence="8 9">JCM 31185</strain>
    </source>
</reference>
<evidence type="ECO:0000256" key="4">
    <source>
        <dbReference type="ARBA" id="ARBA00022989"/>
    </source>
</evidence>
<feature type="transmembrane region" description="Helical" evidence="6">
    <location>
        <begin position="154"/>
        <end position="175"/>
    </location>
</feature>
<organism evidence="8 9">
    <name type="scientific">Furfurilactobacillus curtus</name>
    <dbReference type="NCBI Taxonomy" id="1746200"/>
    <lineage>
        <taxon>Bacteria</taxon>
        <taxon>Bacillati</taxon>
        <taxon>Bacillota</taxon>
        <taxon>Bacilli</taxon>
        <taxon>Lactobacillales</taxon>
        <taxon>Lactobacillaceae</taxon>
        <taxon>Furfurilactobacillus</taxon>
    </lineage>
</organism>
<dbReference type="CDD" id="cd16380">
    <property type="entry name" value="YitT_C"/>
    <property type="match status" value="1"/>
</dbReference>
<keyword evidence="9" id="KW-1185">Reference proteome</keyword>
<dbReference type="InterPro" id="IPR019264">
    <property type="entry name" value="DUF2179"/>
</dbReference>
<protein>
    <submittedName>
        <fullName evidence="8">Membrane protein</fullName>
    </submittedName>
</protein>
<dbReference type="EMBL" id="BQXO01000001">
    <property type="protein sequence ID" value="GKT04999.1"/>
    <property type="molecule type" value="Genomic_DNA"/>
</dbReference>
<gene>
    <name evidence="8" type="ORF">JCM31185_02880</name>
</gene>
<keyword evidence="4 6" id="KW-1133">Transmembrane helix</keyword>
<dbReference type="InterPro" id="IPR015867">
    <property type="entry name" value="N-reg_PII/ATP_PRibTrfase_C"/>
</dbReference>
<dbReference type="Proteomes" id="UP001628078">
    <property type="component" value="Unassembled WGS sequence"/>
</dbReference>
<dbReference type="PIRSF" id="PIRSF006483">
    <property type="entry name" value="Membrane_protein_YitT"/>
    <property type="match status" value="1"/>
</dbReference>
<comment type="caution">
    <text evidence="8">The sequence shown here is derived from an EMBL/GenBank/DDBJ whole genome shotgun (WGS) entry which is preliminary data.</text>
</comment>
<evidence type="ECO:0000313" key="9">
    <source>
        <dbReference type="Proteomes" id="UP001628078"/>
    </source>
</evidence>
<dbReference type="Gene3D" id="3.30.70.120">
    <property type="match status" value="1"/>
</dbReference>
<feature type="transmembrane region" description="Helical" evidence="6">
    <location>
        <begin position="115"/>
        <end position="134"/>
    </location>
</feature>
<dbReference type="PANTHER" id="PTHR33545:SF5">
    <property type="entry name" value="UPF0750 MEMBRANE PROTEIN YITT"/>
    <property type="match status" value="1"/>
</dbReference>
<proteinExistence type="predicted"/>
<feature type="transmembrane region" description="Helical" evidence="6">
    <location>
        <begin position="47"/>
        <end position="72"/>
    </location>
</feature>
<evidence type="ECO:0000256" key="5">
    <source>
        <dbReference type="ARBA" id="ARBA00023136"/>
    </source>
</evidence>
<comment type="subcellular location">
    <subcellularLocation>
        <location evidence="1">Cell membrane</location>
        <topology evidence="1">Multi-pass membrane protein</topology>
    </subcellularLocation>
</comment>
<sequence length="297" mass="32749">MARWQDQDGLIKIVILLFSSICCAVALNEFLIPSDIFSGGLNGIAQLLHWGLVATNIHVSTGWFILAFNLPIGIMGWHKIGPKFTAWSFANAIVTSILAIVIPEVSVSHNALLNALFGGILTGIGIGFPFRFGFSTGGMDIIAMVLQKTTGRSIGTLTLLLNSGIVAVAGFFIGWENALFTIITIYATSRMVDTIHTRHQKMTALIVTSHPEEMIQDLRSHLFRGITVLPSRGGFSNQTNATLMIVISRYELYDLKNTVNRIDPESFMDLVTTVDVSGNFFDEATQERLRQMRNRVE</sequence>
<name>A0ABQ5JN75_9LACO</name>
<evidence type="ECO:0000259" key="7">
    <source>
        <dbReference type="Pfam" id="PF10035"/>
    </source>
</evidence>
<dbReference type="InterPro" id="IPR051461">
    <property type="entry name" value="UPF0750_membrane"/>
</dbReference>
<feature type="domain" description="DUF2179" evidence="7">
    <location>
        <begin position="224"/>
        <end position="278"/>
    </location>
</feature>
<feature type="transmembrane region" description="Helical" evidence="6">
    <location>
        <begin position="84"/>
        <end position="103"/>
    </location>
</feature>
<evidence type="ECO:0000256" key="1">
    <source>
        <dbReference type="ARBA" id="ARBA00004651"/>
    </source>
</evidence>